<feature type="transmembrane region" description="Helical" evidence="1">
    <location>
        <begin position="123"/>
        <end position="144"/>
    </location>
</feature>
<evidence type="ECO:0000256" key="1">
    <source>
        <dbReference type="SAM" id="Phobius"/>
    </source>
</evidence>
<dbReference type="InterPro" id="IPR007395">
    <property type="entry name" value="Zn_peptidase_2"/>
</dbReference>
<gene>
    <name evidence="2" type="ORF">A2Z86_02070</name>
</gene>
<feature type="transmembrane region" description="Helical" evidence="1">
    <location>
        <begin position="150"/>
        <end position="171"/>
    </location>
</feature>
<protein>
    <recommendedName>
        <fullName evidence="4">Peptidase</fullName>
    </recommendedName>
</protein>
<keyword evidence="1" id="KW-0812">Transmembrane</keyword>
<keyword evidence="1" id="KW-0472">Membrane</keyword>
<reference evidence="2 3" key="1">
    <citation type="journal article" date="2016" name="Nat. Commun.">
        <title>Thousands of microbial genomes shed light on interconnected biogeochemical processes in an aquifer system.</title>
        <authorList>
            <person name="Anantharaman K."/>
            <person name="Brown C.T."/>
            <person name="Hug L.A."/>
            <person name="Sharon I."/>
            <person name="Castelle C.J."/>
            <person name="Probst A.J."/>
            <person name="Thomas B.C."/>
            <person name="Singh A."/>
            <person name="Wilkins M.J."/>
            <person name="Karaoz U."/>
            <person name="Brodie E.L."/>
            <person name="Williams K.H."/>
            <person name="Hubbard S.S."/>
            <person name="Banfield J.F."/>
        </authorList>
    </citation>
    <scope>NUCLEOTIDE SEQUENCE [LARGE SCALE GENOMIC DNA]</scope>
</reference>
<dbReference type="EMBL" id="MFIV01000054">
    <property type="protein sequence ID" value="OGF98946.1"/>
    <property type="molecule type" value="Genomic_DNA"/>
</dbReference>
<feature type="transmembrane region" description="Helical" evidence="1">
    <location>
        <begin position="201"/>
        <end position="225"/>
    </location>
</feature>
<evidence type="ECO:0008006" key="4">
    <source>
        <dbReference type="Google" id="ProtNLM"/>
    </source>
</evidence>
<dbReference type="AlphaFoldDB" id="A0A1F5YG47"/>
<feature type="transmembrane region" description="Helical" evidence="1">
    <location>
        <begin position="6"/>
        <end position="25"/>
    </location>
</feature>
<comment type="caution">
    <text evidence="2">The sequence shown here is derived from an EMBL/GenBank/DDBJ whole genome shotgun (WGS) entry which is preliminary data.</text>
</comment>
<dbReference type="PANTHER" id="PTHR36434:SF1">
    <property type="entry name" value="MEMBRANE PROTEASE YUGP-RELATED"/>
    <property type="match status" value="1"/>
</dbReference>
<organism evidence="2 3">
    <name type="scientific">Candidatus Glassbacteria bacterium GWA2_58_10</name>
    <dbReference type="NCBI Taxonomy" id="1817865"/>
    <lineage>
        <taxon>Bacteria</taxon>
        <taxon>Candidatus Glassiibacteriota</taxon>
    </lineage>
</organism>
<sequence>MGFFYGLDPLYWLLIGPTMILALWAQIKVKSNFARYSQVTTANRLSGAEAAETVLRYANIHNVKIEEVGGMLSDHYDPRTKTLRLSPDVFSGRSIAAAGVAAHEAGHAIQHAAGYVPLKLRSAMVPMASFGSWLAWPMILFGMLLNSLHLMQFGVIAFTALVAFQLITLPVEFNASSRAKLVLVKAGVLVNQQEAEGVDRVLNAAAMTYVAATITAVAQLLYFAMRAGLLGGRRD</sequence>
<dbReference type="Pfam" id="PF04298">
    <property type="entry name" value="Zn_peptidase_2"/>
    <property type="match status" value="1"/>
</dbReference>
<keyword evidence="1" id="KW-1133">Transmembrane helix</keyword>
<dbReference type="Proteomes" id="UP000176992">
    <property type="component" value="Unassembled WGS sequence"/>
</dbReference>
<accession>A0A1F5YG47</accession>
<proteinExistence type="predicted"/>
<dbReference type="PANTHER" id="PTHR36434">
    <property type="entry name" value="MEMBRANE PROTEASE YUGP-RELATED"/>
    <property type="match status" value="1"/>
</dbReference>
<evidence type="ECO:0000313" key="2">
    <source>
        <dbReference type="EMBL" id="OGF98946.1"/>
    </source>
</evidence>
<evidence type="ECO:0000313" key="3">
    <source>
        <dbReference type="Proteomes" id="UP000176992"/>
    </source>
</evidence>
<name>A0A1F5YG47_9BACT</name>